<organism evidence="2 3">
    <name type="scientific">Kribbella steppae</name>
    <dbReference type="NCBI Taxonomy" id="2512223"/>
    <lineage>
        <taxon>Bacteria</taxon>
        <taxon>Bacillati</taxon>
        <taxon>Actinomycetota</taxon>
        <taxon>Actinomycetes</taxon>
        <taxon>Propionibacteriales</taxon>
        <taxon>Kribbellaceae</taxon>
        <taxon>Kribbella</taxon>
    </lineage>
</organism>
<dbReference type="Pfam" id="PF03724">
    <property type="entry name" value="META"/>
    <property type="match status" value="2"/>
</dbReference>
<reference evidence="2 3" key="1">
    <citation type="journal article" date="2015" name="Stand. Genomic Sci.">
        <title>Genomic Encyclopedia of Bacterial and Archaeal Type Strains, Phase III: the genomes of soil and plant-associated and newly described type strains.</title>
        <authorList>
            <person name="Whitman W.B."/>
            <person name="Woyke T."/>
            <person name="Klenk H.P."/>
            <person name="Zhou Y."/>
            <person name="Lilburn T.G."/>
            <person name="Beck B.J."/>
            <person name="De Vos P."/>
            <person name="Vandamme P."/>
            <person name="Eisen J.A."/>
            <person name="Garrity G."/>
            <person name="Hugenholtz P."/>
            <person name="Kyrpides N.C."/>
        </authorList>
    </citation>
    <scope>NUCLEOTIDE SEQUENCE [LARGE SCALE GENOMIC DNA]</scope>
    <source>
        <strain evidence="2 3">VKM Ac-2572</strain>
    </source>
</reference>
<dbReference type="PANTHER" id="PTHR35535:SF2">
    <property type="entry name" value="DUF306 DOMAIN-CONTAINING PROTEIN"/>
    <property type="match status" value="1"/>
</dbReference>
<keyword evidence="3" id="KW-1185">Reference proteome</keyword>
<evidence type="ECO:0000313" key="3">
    <source>
        <dbReference type="Proteomes" id="UP000294508"/>
    </source>
</evidence>
<dbReference type="OrthoDB" id="507754at2"/>
<dbReference type="InterPro" id="IPR053147">
    <property type="entry name" value="Hsp_HslJ-like"/>
</dbReference>
<dbReference type="Gene3D" id="2.40.128.270">
    <property type="match status" value="2"/>
</dbReference>
<keyword evidence="2" id="KW-0346">Stress response</keyword>
<sequence>MIAVAGAGLMLALTGCGDESSAGGSLKGKVYLSTAVTEDGKPKQLVPNSQVRLTFTDDGRLIASAGCNSMQSPVDTGDGKITVDREIASTAMGCDEPRHAQDGWLMKILQSEPAWKLEADRLTVTSGGTTISLTDRKSAEPDLVLDGTKWSLETVISNETASHQAGSGKAWITLNGDRVTGSTGCNELQAKVARGTGTLTFGEIATTRRACPGDAGKLEQTLLTTLKGDVSYGVDSNRLKLRAGGNGLDFTGTR</sequence>
<feature type="domain" description="DUF306" evidence="1">
    <location>
        <begin position="145"/>
        <end position="243"/>
    </location>
</feature>
<accession>A0A4R2HA44</accession>
<comment type="caution">
    <text evidence="2">The sequence shown here is derived from an EMBL/GenBank/DDBJ whole genome shotgun (WGS) entry which is preliminary data.</text>
</comment>
<proteinExistence type="predicted"/>
<evidence type="ECO:0000259" key="1">
    <source>
        <dbReference type="Pfam" id="PF03724"/>
    </source>
</evidence>
<evidence type="ECO:0000313" key="2">
    <source>
        <dbReference type="EMBL" id="TCO22017.1"/>
    </source>
</evidence>
<feature type="domain" description="DUF306" evidence="1">
    <location>
        <begin position="45"/>
        <end position="127"/>
    </location>
</feature>
<gene>
    <name evidence="2" type="ORF">EV652_1102</name>
</gene>
<dbReference type="PANTHER" id="PTHR35535">
    <property type="entry name" value="HEAT SHOCK PROTEIN HSLJ"/>
    <property type="match status" value="1"/>
</dbReference>
<dbReference type="EMBL" id="SLWN01000010">
    <property type="protein sequence ID" value="TCO22017.1"/>
    <property type="molecule type" value="Genomic_DNA"/>
</dbReference>
<dbReference type="Proteomes" id="UP000294508">
    <property type="component" value="Unassembled WGS sequence"/>
</dbReference>
<dbReference type="AlphaFoldDB" id="A0A4R2HA44"/>
<dbReference type="InterPro" id="IPR038670">
    <property type="entry name" value="HslJ-like_sf"/>
</dbReference>
<dbReference type="InterPro" id="IPR005184">
    <property type="entry name" value="DUF306_Meta_HslJ"/>
</dbReference>
<protein>
    <submittedName>
        <fullName evidence="2">Heat shock protein HslJ</fullName>
    </submittedName>
</protein>
<name>A0A4R2HA44_9ACTN</name>